<evidence type="ECO:0000313" key="11">
    <source>
        <dbReference type="Proteomes" id="UP000014760"/>
    </source>
</evidence>
<evidence type="ECO:0000256" key="1">
    <source>
        <dbReference type="ARBA" id="ARBA00004141"/>
    </source>
</evidence>
<dbReference type="HOGENOM" id="CLU_059625_0_0_1"/>
<dbReference type="Proteomes" id="UP000014760">
    <property type="component" value="Unassembled WGS sequence"/>
</dbReference>
<dbReference type="AlphaFoldDB" id="R7VII8"/>
<evidence type="ECO:0000256" key="6">
    <source>
        <dbReference type="ARBA" id="ARBA00023136"/>
    </source>
</evidence>
<dbReference type="STRING" id="283909.R7VII8"/>
<evidence type="ECO:0000313" key="9">
    <source>
        <dbReference type="EMBL" id="ELU16106.1"/>
    </source>
</evidence>
<proteinExistence type="inferred from homology"/>
<feature type="transmembrane region" description="Helical" evidence="8">
    <location>
        <begin position="46"/>
        <end position="67"/>
    </location>
</feature>
<dbReference type="Pfam" id="PF13965">
    <property type="entry name" value="SID-1_RNA_chan"/>
    <property type="match status" value="1"/>
</dbReference>
<keyword evidence="3 8" id="KW-0812">Transmembrane</keyword>
<evidence type="ECO:0000256" key="3">
    <source>
        <dbReference type="ARBA" id="ARBA00022692"/>
    </source>
</evidence>
<comment type="similarity">
    <text evidence="2">Belongs to the SID1 family.</text>
</comment>
<name>R7VII8_CAPTE</name>
<evidence type="ECO:0000256" key="2">
    <source>
        <dbReference type="ARBA" id="ARBA00006618"/>
    </source>
</evidence>
<dbReference type="InterPro" id="IPR025958">
    <property type="entry name" value="SID1_TM_fam"/>
</dbReference>
<organism evidence="9">
    <name type="scientific">Capitella teleta</name>
    <name type="common">Polychaete worm</name>
    <dbReference type="NCBI Taxonomy" id="283909"/>
    <lineage>
        <taxon>Eukaryota</taxon>
        <taxon>Metazoa</taxon>
        <taxon>Spiralia</taxon>
        <taxon>Lophotrochozoa</taxon>
        <taxon>Annelida</taxon>
        <taxon>Polychaeta</taxon>
        <taxon>Sedentaria</taxon>
        <taxon>Scolecida</taxon>
        <taxon>Capitellidae</taxon>
        <taxon>Capitella</taxon>
    </lineage>
</organism>
<reference evidence="9 11" key="2">
    <citation type="journal article" date="2013" name="Nature">
        <title>Insights into bilaterian evolution from three spiralian genomes.</title>
        <authorList>
            <person name="Simakov O."/>
            <person name="Marletaz F."/>
            <person name="Cho S.J."/>
            <person name="Edsinger-Gonzales E."/>
            <person name="Havlak P."/>
            <person name="Hellsten U."/>
            <person name="Kuo D.H."/>
            <person name="Larsson T."/>
            <person name="Lv J."/>
            <person name="Arendt D."/>
            <person name="Savage R."/>
            <person name="Osoegawa K."/>
            <person name="de Jong P."/>
            <person name="Grimwood J."/>
            <person name="Chapman J.A."/>
            <person name="Shapiro H."/>
            <person name="Aerts A."/>
            <person name="Otillar R.P."/>
            <person name="Terry A.Y."/>
            <person name="Boore J.L."/>
            <person name="Grigoriev I.V."/>
            <person name="Lindberg D.R."/>
            <person name="Seaver E.C."/>
            <person name="Weisblat D.A."/>
            <person name="Putnam N.H."/>
            <person name="Rokhsar D.S."/>
        </authorList>
    </citation>
    <scope>NUCLEOTIDE SEQUENCE</scope>
    <source>
        <strain evidence="9 11">I ESC-2004</strain>
    </source>
</reference>
<reference evidence="11" key="1">
    <citation type="submission" date="2012-12" db="EMBL/GenBank/DDBJ databases">
        <authorList>
            <person name="Hellsten U."/>
            <person name="Grimwood J."/>
            <person name="Chapman J.A."/>
            <person name="Shapiro H."/>
            <person name="Aerts A."/>
            <person name="Otillar R.P."/>
            <person name="Terry A.Y."/>
            <person name="Boore J.L."/>
            <person name="Simakov O."/>
            <person name="Marletaz F."/>
            <person name="Cho S.-J."/>
            <person name="Edsinger-Gonzales E."/>
            <person name="Havlak P."/>
            <person name="Kuo D.-H."/>
            <person name="Larsson T."/>
            <person name="Lv J."/>
            <person name="Arendt D."/>
            <person name="Savage R."/>
            <person name="Osoegawa K."/>
            <person name="de Jong P."/>
            <person name="Lindberg D.R."/>
            <person name="Seaver E.C."/>
            <person name="Weisblat D.A."/>
            <person name="Putnam N.H."/>
            <person name="Grigoriev I.V."/>
            <person name="Rokhsar D.S."/>
        </authorList>
    </citation>
    <scope>NUCLEOTIDE SEQUENCE</scope>
    <source>
        <strain evidence="11">I ESC-2004</strain>
    </source>
</reference>
<dbReference type="EMBL" id="KB293334">
    <property type="protein sequence ID" value="ELU16106.1"/>
    <property type="molecule type" value="Genomic_DNA"/>
</dbReference>
<feature type="transmembrane region" description="Helical" evidence="8">
    <location>
        <begin position="288"/>
        <end position="309"/>
    </location>
</feature>
<dbReference type="GO" id="GO:0051033">
    <property type="term" value="F:RNA transmembrane transporter activity"/>
    <property type="evidence" value="ECO:0007669"/>
    <property type="project" value="TreeGrafter"/>
</dbReference>
<feature type="transmembrane region" description="Helical" evidence="8">
    <location>
        <begin position="101"/>
        <end position="119"/>
    </location>
</feature>
<evidence type="ECO:0000256" key="5">
    <source>
        <dbReference type="ARBA" id="ARBA00022989"/>
    </source>
</evidence>
<dbReference type="OrthoDB" id="416618at2759"/>
<reference evidence="10" key="3">
    <citation type="submission" date="2015-06" db="UniProtKB">
        <authorList>
            <consortium name="EnsemblMetazoa"/>
        </authorList>
    </citation>
    <scope>IDENTIFICATION</scope>
</reference>
<keyword evidence="5 8" id="KW-1133">Transmembrane helix</keyword>
<dbReference type="PANTHER" id="PTHR12185:SF14">
    <property type="entry name" value="CHOLESTEROL UPTAKE PROTEIN 1"/>
    <property type="match status" value="1"/>
</dbReference>
<dbReference type="EnsemblMetazoa" id="CapteT124794">
    <property type="protein sequence ID" value="CapteP124794"/>
    <property type="gene ID" value="CapteG124794"/>
</dbReference>
<evidence type="ECO:0000313" key="10">
    <source>
        <dbReference type="EnsemblMetazoa" id="CapteP124794"/>
    </source>
</evidence>
<dbReference type="OMA" id="FTLHQKR"/>
<feature type="transmembrane region" description="Helical" evidence="8">
    <location>
        <begin position="174"/>
        <end position="193"/>
    </location>
</feature>
<dbReference type="GO" id="GO:0003725">
    <property type="term" value="F:double-stranded RNA binding"/>
    <property type="evidence" value="ECO:0007669"/>
    <property type="project" value="TreeGrafter"/>
</dbReference>
<evidence type="ECO:0000256" key="4">
    <source>
        <dbReference type="ARBA" id="ARBA00022729"/>
    </source>
</evidence>
<keyword evidence="11" id="KW-1185">Reference proteome</keyword>
<comment type="subcellular location">
    <subcellularLocation>
        <location evidence="1">Membrane</location>
        <topology evidence="1">Multi-pass membrane protein</topology>
    </subcellularLocation>
</comment>
<dbReference type="EMBL" id="AMQN01017642">
    <property type="status" value="NOT_ANNOTATED_CDS"/>
    <property type="molecule type" value="Genomic_DNA"/>
</dbReference>
<dbReference type="PANTHER" id="PTHR12185">
    <property type="entry name" value="SID1 TRANSMEMBRANE FAMILY MEMEBER"/>
    <property type="match status" value="1"/>
</dbReference>
<keyword evidence="4" id="KW-0732">Signal</keyword>
<feature type="transmembrane region" description="Helical" evidence="8">
    <location>
        <begin position="399"/>
        <end position="418"/>
    </location>
</feature>
<feature type="non-terminal residue" evidence="9">
    <location>
        <position position="1"/>
    </location>
</feature>
<keyword evidence="6 8" id="KW-0472">Membrane</keyword>
<feature type="transmembrane region" description="Helical" evidence="8">
    <location>
        <begin position="315"/>
        <end position="336"/>
    </location>
</feature>
<feature type="transmembrane region" description="Helical" evidence="8">
    <location>
        <begin position="348"/>
        <end position="368"/>
    </location>
</feature>
<sequence length="433" mass="50462">SSLNEEDIDMLNDIEEDKDMFRTKTYLYVSDLSRKPIKKIRKKYKLFAWNLLVIAIFYGLPVIQLVITYQQVLNNSGNQDLCFYNFFCATPFGVLSAFNNIFSNIGYVMLGFLFLILVFRRDRQYKRALEQDPRQLKELGIPQHFGLFYALGIALIMEGILSACYHVCPNHSNYQFDTAFMYMIGWLGMLKIYQIRHPDINAHAHTAYFALATVVFFGVIGVVFIKFRGTLGFWIFFGVLYMICVLMLSIHLYYLGRWKLDCGVFTRLYLTLRADRFSCCRPTYVDRFVLITIANLVNWGIVIFGLVSYPEFKDFASYLLSIVIINLLMYFAFYIIMKLRCGERLLMVPLVYTGLAAFTWACALYFFLARNTSWQMTPAMSRDENADCLLLHFYDGHDVWHALSAISLFLSFMVLLYLDDDVAYKPRNTISVF</sequence>
<gene>
    <name evidence="9" type="ORF">CAPTEDRAFT_124794</name>
</gene>
<evidence type="ECO:0008006" key="12">
    <source>
        <dbReference type="Google" id="ProtNLM"/>
    </source>
</evidence>
<feature type="transmembrane region" description="Helical" evidence="8">
    <location>
        <begin position="147"/>
        <end position="168"/>
    </location>
</feature>
<accession>R7VII8</accession>
<dbReference type="GO" id="GO:0005764">
    <property type="term" value="C:lysosome"/>
    <property type="evidence" value="ECO:0007669"/>
    <property type="project" value="TreeGrafter"/>
</dbReference>
<evidence type="ECO:0000256" key="8">
    <source>
        <dbReference type="SAM" id="Phobius"/>
    </source>
</evidence>
<feature type="transmembrane region" description="Helical" evidence="8">
    <location>
        <begin position="205"/>
        <end position="225"/>
    </location>
</feature>
<evidence type="ECO:0000256" key="7">
    <source>
        <dbReference type="ARBA" id="ARBA00023180"/>
    </source>
</evidence>
<keyword evidence="7" id="KW-0325">Glycoprotein</keyword>
<dbReference type="GO" id="GO:0005886">
    <property type="term" value="C:plasma membrane"/>
    <property type="evidence" value="ECO:0007669"/>
    <property type="project" value="TreeGrafter"/>
</dbReference>
<feature type="transmembrane region" description="Helical" evidence="8">
    <location>
        <begin position="231"/>
        <end position="255"/>
    </location>
</feature>
<protein>
    <recommendedName>
        <fullName evidence="12">SID1 transmembrane family member 1</fullName>
    </recommendedName>
</protein>